<evidence type="ECO:0000256" key="3">
    <source>
        <dbReference type="ARBA" id="ARBA00022692"/>
    </source>
</evidence>
<keyword evidence="5 6" id="KW-0472">Membrane</keyword>
<feature type="transmembrane region" description="Helical" evidence="6">
    <location>
        <begin position="159"/>
        <end position="179"/>
    </location>
</feature>
<keyword evidence="2" id="KW-1003">Cell membrane</keyword>
<proteinExistence type="predicted"/>
<feature type="transmembrane region" description="Helical" evidence="6">
    <location>
        <begin position="12"/>
        <end position="29"/>
    </location>
</feature>
<evidence type="ECO:0000256" key="1">
    <source>
        <dbReference type="ARBA" id="ARBA00004651"/>
    </source>
</evidence>
<dbReference type="RefSeq" id="WP_374832652.1">
    <property type="nucleotide sequence ID" value="NZ_JBHEEZ010000017.1"/>
</dbReference>
<dbReference type="PANTHER" id="PTHR30482">
    <property type="entry name" value="HIGH-AFFINITY BRANCHED-CHAIN AMINO ACID TRANSPORT SYSTEM PERMEASE"/>
    <property type="match status" value="1"/>
</dbReference>
<sequence length="321" mass="33390">MSSPSSSAKGDFIGMGVLVVGLIAADLLLGSHFYRGLALQIMIFSIASVGLTLLVGFTGQISIGQNAFVAIGAYMLANAVQALHLHPVIGVILGTLLSALLGFLIARPILRLQGHYLGLATLAIGAAAQIIASQWREVTGGLDPGIVDLPALTIGSTNVLFWFVGLCLVIVVGLALCVVHSPVGRALQTIRTSETLAAGNGIPVAATKAAVFAFSAGTAGLAGGLYALFMRSFNAGSFGVMMSIELLMMVMVGSLSTIWGGLFGAALVILLPQALEHFENAKLFIYGTIMTLVVMFMPSGLASSAFHLIQRLFGRKEEVSR</sequence>
<feature type="transmembrane region" description="Helical" evidence="6">
    <location>
        <begin position="83"/>
        <end position="104"/>
    </location>
</feature>
<reference evidence="8" key="1">
    <citation type="journal article" date="2019" name="Int. J. Syst. Evol. Microbiol.">
        <title>The Global Catalogue of Microorganisms (GCM) 10K type strain sequencing project: providing services to taxonomists for standard genome sequencing and annotation.</title>
        <authorList>
            <consortium name="The Broad Institute Genomics Platform"/>
            <consortium name="The Broad Institute Genome Sequencing Center for Infectious Disease"/>
            <person name="Wu L."/>
            <person name="Ma J."/>
        </authorList>
    </citation>
    <scope>NUCLEOTIDE SEQUENCE [LARGE SCALE GENOMIC DNA]</scope>
    <source>
        <strain evidence="8">CGMCC 1.15731</strain>
    </source>
</reference>
<name>A0ABV9HAH9_9HYPH</name>
<feature type="transmembrane region" description="Helical" evidence="6">
    <location>
        <begin position="249"/>
        <end position="271"/>
    </location>
</feature>
<feature type="transmembrane region" description="Helical" evidence="6">
    <location>
        <begin position="283"/>
        <end position="309"/>
    </location>
</feature>
<protein>
    <submittedName>
        <fullName evidence="7">Branched-chain amino acid ABC transporter permease</fullName>
    </submittedName>
</protein>
<dbReference type="Proteomes" id="UP001596042">
    <property type="component" value="Unassembled WGS sequence"/>
</dbReference>
<comment type="caution">
    <text evidence="7">The sequence shown here is derived from an EMBL/GenBank/DDBJ whole genome shotgun (WGS) entry which is preliminary data.</text>
</comment>
<evidence type="ECO:0000256" key="2">
    <source>
        <dbReference type="ARBA" id="ARBA00022475"/>
    </source>
</evidence>
<evidence type="ECO:0000256" key="6">
    <source>
        <dbReference type="SAM" id="Phobius"/>
    </source>
</evidence>
<feature type="transmembrane region" description="Helical" evidence="6">
    <location>
        <begin position="116"/>
        <end position="135"/>
    </location>
</feature>
<evidence type="ECO:0000313" key="7">
    <source>
        <dbReference type="EMBL" id="MFC4626155.1"/>
    </source>
</evidence>
<dbReference type="CDD" id="cd06581">
    <property type="entry name" value="TM_PBP1_LivM_like"/>
    <property type="match status" value="1"/>
</dbReference>
<dbReference type="Pfam" id="PF02653">
    <property type="entry name" value="BPD_transp_2"/>
    <property type="match status" value="1"/>
</dbReference>
<keyword evidence="4 6" id="KW-1133">Transmembrane helix</keyword>
<dbReference type="EMBL" id="JBHSEL010000122">
    <property type="protein sequence ID" value="MFC4626155.1"/>
    <property type="molecule type" value="Genomic_DNA"/>
</dbReference>
<feature type="transmembrane region" description="Helical" evidence="6">
    <location>
        <begin position="41"/>
        <end position="63"/>
    </location>
</feature>
<organism evidence="7 8">
    <name type="scientific">Daeguia caeni</name>
    <dbReference type="NCBI Taxonomy" id="439612"/>
    <lineage>
        <taxon>Bacteria</taxon>
        <taxon>Pseudomonadati</taxon>
        <taxon>Pseudomonadota</taxon>
        <taxon>Alphaproteobacteria</taxon>
        <taxon>Hyphomicrobiales</taxon>
        <taxon>Brucellaceae</taxon>
        <taxon>Daeguia</taxon>
    </lineage>
</organism>
<gene>
    <name evidence="7" type="ORF">ACFO1V_13230</name>
</gene>
<keyword evidence="3 6" id="KW-0812">Transmembrane</keyword>
<dbReference type="PANTHER" id="PTHR30482:SF18">
    <property type="entry name" value="BRANCHED AMINO ACID TRANSPORT SYSTEM PERMEASE"/>
    <property type="match status" value="1"/>
</dbReference>
<keyword evidence="8" id="KW-1185">Reference proteome</keyword>
<evidence type="ECO:0000313" key="8">
    <source>
        <dbReference type="Proteomes" id="UP001596042"/>
    </source>
</evidence>
<comment type="subcellular location">
    <subcellularLocation>
        <location evidence="1">Cell membrane</location>
        <topology evidence="1">Multi-pass membrane protein</topology>
    </subcellularLocation>
</comment>
<evidence type="ECO:0000256" key="5">
    <source>
        <dbReference type="ARBA" id="ARBA00023136"/>
    </source>
</evidence>
<feature type="transmembrane region" description="Helical" evidence="6">
    <location>
        <begin position="209"/>
        <end position="229"/>
    </location>
</feature>
<dbReference type="InterPro" id="IPR043428">
    <property type="entry name" value="LivM-like"/>
</dbReference>
<accession>A0ABV9HAH9</accession>
<dbReference type="InterPro" id="IPR001851">
    <property type="entry name" value="ABC_transp_permease"/>
</dbReference>
<evidence type="ECO:0000256" key="4">
    <source>
        <dbReference type="ARBA" id="ARBA00022989"/>
    </source>
</evidence>